<protein>
    <submittedName>
        <fullName evidence="1">Uncharacterized protein</fullName>
    </submittedName>
</protein>
<dbReference type="AlphaFoldDB" id="A0AAD6Z2M5"/>
<reference evidence="1" key="1">
    <citation type="submission" date="2023-03" db="EMBL/GenBank/DDBJ databases">
        <title>Massive genome expansion in bonnet fungi (Mycena s.s.) driven by repeated elements and novel gene families across ecological guilds.</title>
        <authorList>
            <consortium name="Lawrence Berkeley National Laboratory"/>
            <person name="Harder C.B."/>
            <person name="Miyauchi S."/>
            <person name="Viragh M."/>
            <person name="Kuo A."/>
            <person name="Thoen E."/>
            <person name="Andreopoulos B."/>
            <person name="Lu D."/>
            <person name="Skrede I."/>
            <person name="Drula E."/>
            <person name="Henrissat B."/>
            <person name="Morin E."/>
            <person name="Kohler A."/>
            <person name="Barry K."/>
            <person name="LaButti K."/>
            <person name="Morin E."/>
            <person name="Salamov A."/>
            <person name="Lipzen A."/>
            <person name="Mereny Z."/>
            <person name="Hegedus B."/>
            <person name="Baldrian P."/>
            <person name="Stursova M."/>
            <person name="Weitz H."/>
            <person name="Taylor A."/>
            <person name="Grigoriev I.V."/>
            <person name="Nagy L.G."/>
            <person name="Martin F."/>
            <person name="Kauserud H."/>
        </authorList>
    </citation>
    <scope>NUCLEOTIDE SEQUENCE</scope>
    <source>
        <strain evidence="1">CBHHK002</strain>
    </source>
</reference>
<dbReference type="Proteomes" id="UP001218218">
    <property type="component" value="Unassembled WGS sequence"/>
</dbReference>
<evidence type="ECO:0000313" key="2">
    <source>
        <dbReference type="Proteomes" id="UP001218218"/>
    </source>
</evidence>
<dbReference type="EMBL" id="JARIHO010000099">
    <property type="protein sequence ID" value="KAJ7304720.1"/>
    <property type="molecule type" value="Genomic_DNA"/>
</dbReference>
<proteinExistence type="predicted"/>
<keyword evidence="2" id="KW-1185">Reference proteome</keyword>
<evidence type="ECO:0000313" key="1">
    <source>
        <dbReference type="EMBL" id="KAJ7304720.1"/>
    </source>
</evidence>
<sequence length="117" mass="12763">MVWPHVLRGMPIRDLWAPPQLGRPPTRVAMYFPTPSVAAVDLSIFHRPVPAPFADARNIPDSKLEPFAGFFPAVFLPDASIELGVERERAVSSASRALSKLTTTRESALFHGVGAKS</sequence>
<name>A0AAD6Z2M5_9AGAR</name>
<organism evidence="1 2">
    <name type="scientific">Mycena albidolilacea</name>
    <dbReference type="NCBI Taxonomy" id="1033008"/>
    <lineage>
        <taxon>Eukaryota</taxon>
        <taxon>Fungi</taxon>
        <taxon>Dikarya</taxon>
        <taxon>Basidiomycota</taxon>
        <taxon>Agaricomycotina</taxon>
        <taxon>Agaricomycetes</taxon>
        <taxon>Agaricomycetidae</taxon>
        <taxon>Agaricales</taxon>
        <taxon>Marasmiineae</taxon>
        <taxon>Mycenaceae</taxon>
        <taxon>Mycena</taxon>
    </lineage>
</organism>
<accession>A0AAD6Z2M5</accession>
<comment type="caution">
    <text evidence="1">The sequence shown here is derived from an EMBL/GenBank/DDBJ whole genome shotgun (WGS) entry which is preliminary data.</text>
</comment>
<gene>
    <name evidence="1" type="ORF">DFH08DRAFT_1089153</name>
</gene>